<dbReference type="PANTHER" id="PTHR43661">
    <property type="entry name" value="D-XYLONATE DEHYDRATASE"/>
    <property type="match status" value="1"/>
</dbReference>
<dbReference type="EC" id="4.2.1.9" evidence="14 15"/>
<dbReference type="SUPFAM" id="SSF52016">
    <property type="entry name" value="LeuD/IlvD-like"/>
    <property type="match status" value="1"/>
</dbReference>
<keyword evidence="8 15" id="KW-0411">Iron-sulfur</keyword>
<keyword evidence="3 15" id="KW-0028">Amino-acid biosynthesis</keyword>
<dbReference type="PANTHER" id="PTHR43661:SF3">
    <property type="entry name" value="D-XYLONATE DEHYDRATASE YAGF-RELATED"/>
    <property type="match status" value="1"/>
</dbReference>
<dbReference type="InterPro" id="IPR056740">
    <property type="entry name" value="ILV_EDD_C"/>
</dbReference>
<dbReference type="FunFam" id="3.50.30.80:FF:000001">
    <property type="entry name" value="Dihydroxy-acid dehydratase"/>
    <property type="match status" value="1"/>
</dbReference>
<dbReference type="UniPathway" id="UPA00047">
    <property type="reaction ID" value="UER00057"/>
</dbReference>
<dbReference type="PROSITE" id="PS00887">
    <property type="entry name" value="ILVD_EDD_2"/>
    <property type="match status" value="1"/>
</dbReference>
<evidence type="ECO:0000256" key="11">
    <source>
        <dbReference type="ARBA" id="ARBA00029304"/>
    </source>
</evidence>
<keyword evidence="10 15" id="KW-0100">Branched-chain amino acid biosynthesis</keyword>
<feature type="domain" description="Dihydroxy-acid/6-phosphogluconate dehydratase N-terminal" evidence="16">
    <location>
        <begin position="32"/>
        <end position="351"/>
    </location>
</feature>
<evidence type="ECO:0000256" key="7">
    <source>
        <dbReference type="ARBA" id="ARBA00023004"/>
    </source>
</evidence>
<dbReference type="InterPro" id="IPR037237">
    <property type="entry name" value="IlvD/EDD_N"/>
</dbReference>
<dbReference type="AlphaFoldDB" id="A0A5A5TDK5"/>
<dbReference type="PROSITE" id="PS00886">
    <property type="entry name" value="ILVD_EDD_1"/>
    <property type="match status" value="1"/>
</dbReference>
<comment type="caution">
    <text evidence="18">The sequence shown here is derived from an EMBL/GenBank/DDBJ whole genome shotgun (WGS) entry which is preliminary data.</text>
</comment>
<comment type="caution">
    <text evidence="15">Lacks conserved residue(s) required for the propagation of feature annotation.</text>
</comment>
<keyword evidence="9 15" id="KW-0456">Lyase</keyword>
<dbReference type="UniPathway" id="UPA00049">
    <property type="reaction ID" value="UER00061"/>
</dbReference>
<gene>
    <name evidence="15 18" type="primary">ilvD</name>
    <name evidence="18" type="ORF">KDI_25080</name>
</gene>
<dbReference type="EMBL" id="BIXY01000033">
    <property type="protein sequence ID" value="GCF08944.1"/>
    <property type="molecule type" value="Genomic_DNA"/>
</dbReference>
<dbReference type="Pfam" id="PF24877">
    <property type="entry name" value="ILV_EDD_C"/>
    <property type="match status" value="1"/>
</dbReference>
<evidence type="ECO:0000256" key="4">
    <source>
        <dbReference type="ARBA" id="ARBA00022714"/>
    </source>
</evidence>
<reference evidence="18 19" key="1">
    <citation type="submission" date="2019-01" db="EMBL/GenBank/DDBJ databases">
        <title>Draft genome sequence of Dictyobacter sp. Uno17.</title>
        <authorList>
            <person name="Wang C.M."/>
            <person name="Zheng Y."/>
            <person name="Sakai Y."/>
            <person name="Abe K."/>
            <person name="Yokota A."/>
            <person name="Yabe S."/>
        </authorList>
    </citation>
    <scope>NUCLEOTIDE SEQUENCE [LARGE SCALE GENOMIC DNA]</scope>
    <source>
        <strain evidence="18 19">Uno17</strain>
    </source>
</reference>
<feature type="active site" description="Proton acceptor" evidence="15">
    <location>
        <position position="471"/>
    </location>
</feature>
<evidence type="ECO:0000259" key="17">
    <source>
        <dbReference type="Pfam" id="PF24877"/>
    </source>
</evidence>
<dbReference type="GO" id="GO:0009097">
    <property type="term" value="P:isoleucine biosynthetic process"/>
    <property type="evidence" value="ECO:0007669"/>
    <property type="project" value="UniProtKB-UniRule"/>
</dbReference>
<dbReference type="HAMAP" id="MF_00012">
    <property type="entry name" value="IlvD"/>
    <property type="match status" value="1"/>
</dbReference>
<dbReference type="InterPro" id="IPR000581">
    <property type="entry name" value="ILV_EDD_N"/>
</dbReference>
<dbReference type="Gene3D" id="3.50.30.80">
    <property type="entry name" value="IlvD/EDD C-terminal domain-like"/>
    <property type="match status" value="1"/>
</dbReference>
<comment type="similarity">
    <text evidence="2 15">Belongs to the IlvD/Edd family.</text>
</comment>
<comment type="cofactor">
    <cofactor evidence="1 15">
        <name>Mg(2+)</name>
        <dbReference type="ChEBI" id="CHEBI:18420"/>
    </cofactor>
</comment>
<evidence type="ECO:0000313" key="19">
    <source>
        <dbReference type="Proteomes" id="UP000322530"/>
    </source>
</evidence>
<dbReference type="SUPFAM" id="SSF143975">
    <property type="entry name" value="IlvD/EDD N-terminal domain-like"/>
    <property type="match status" value="1"/>
</dbReference>
<feature type="binding site" description="via carbamate group" evidence="15">
    <location>
        <position position="122"/>
    </location>
    <ligand>
        <name>Mg(2+)</name>
        <dbReference type="ChEBI" id="CHEBI:18420"/>
    </ligand>
</feature>
<keyword evidence="6 15" id="KW-0460">Magnesium</keyword>
<dbReference type="InterPro" id="IPR042096">
    <property type="entry name" value="Dihydro-acid_dehy_C"/>
</dbReference>
<evidence type="ECO:0000256" key="1">
    <source>
        <dbReference type="ARBA" id="ARBA00001946"/>
    </source>
</evidence>
<evidence type="ECO:0000256" key="13">
    <source>
        <dbReference type="ARBA" id="ARBA00029437"/>
    </source>
</evidence>
<dbReference type="NCBIfam" id="TIGR00110">
    <property type="entry name" value="ilvD"/>
    <property type="match status" value="1"/>
</dbReference>
<feature type="binding site" evidence="15">
    <location>
        <position position="79"/>
    </location>
    <ligand>
        <name>Mg(2+)</name>
        <dbReference type="ChEBI" id="CHEBI:18420"/>
    </ligand>
</feature>
<proteinExistence type="inferred from homology"/>
<name>A0A5A5TDK5_9CHLR</name>
<dbReference type="InterPro" id="IPR020558">
    <property type="entry name" value="DiOHA_6PGluconate_deHydtase_CS"/>
</dbReference>
<dbReference type="NCBIfam" id="NF002068">
    <property type="entry name" value="PRK00911.1"/>
    <property type="match status" value="1"/>
</dbReference>
<evidence type="ECO:0000256" key="5">
    <source>
        <dbReference type="ARBA" id="ARBA00022723"/>
    </source>
</evidence>
<evidence type="ECO:0000256" key="6">
    <source>
        <dbReference type="ARBA" id="ARBA00022842"/>
    </source>
</evidence>
<feature type="binding site" evidence="15">
    <location>
        <position position="445"/>
    </location>
    <ligand>
        <name>Mg(2+)</name>
        <dbReference type="ChEBI" id="CHEBI:18420"/>
    </ligand>
</feature>
<comment type="catalytic activity">
    <reaction evidence="15">
        <text>(2R,3R)-2,3-dihydroxy-3-methylpentanoate = (S)-3-methyl-2-oxopentanoate + H2O</text>
        <dbReference type="Rhea" id="RHEA:27694"/>
        <dbReference type="ChEBI" id="CHEBI:15377"/>
        <dbReference type="ChEBI" id="CHEBI:35146"/>
        <dbReference type="ChEBI" id="CHEBI:49258"/>
        <dbReference type="EC" id="4.2.1.9"/>
    </reaction>
</comment>
<feature type="binding site" evidence="15">
    <location>
        <position position="121"/>
    </location>
    <ligand>
        <name>Mg(2+)</name>
        <dbReference type="ChEBI" id="CHEBI:18420"/>
    </ligand>
</feature>
<dbReference type="GO" id="GO:0004160">
    <property type="term" value="F:dihydroxy-acid dehydratase activity"/>
    <property type="evidence" value="ECO:0007669"/>
    <property type="project" value="UniProtKB-UniRule"/>
</dbReference>
<accession>A0A5A5TDK5</accession>
<comment type="subunit">
    <text evidence="15">Homodimer.</text>
</comment>
<organism evidence="18 19">
    <name type="scientific">Dictyobacter arantiisoli</name>
    <dbReference type="NCBI Taxonomy" id="2014874"/>
    <lineage>
        <taxon>Bacteria</taxon>
        <taxon>Bacillati</taxon>
        <taxon>Chloroflexota</taxon>
        <taxon>Ktedonobacteria</taxon>
        <taxon>Ktedonobacterales</taxon>
        <taxon>Dictyobacteraceae</taxon>
        <taxon>Dictyobacter</taxon>
    </lineage>
</organism>
<dbReference type="GO" id="GO:0009099">
    <property type="term" value="P:L-valine biosynthetic process"/>
    <property type="evidence" value="ECO:0007669"/>
    <property type="project" value="UniProtKB-UniRule"/>
</dbReference>
<comment type="pathway">
    <text evidence="12 15">Amino-acid biosynthesis; L-valine biosynthesis; L-valine from pyruvate: step 3/4.</text>
</comment>
<keyword evidence="4 15" id="KW-0001">2Fe-2S</keyword>
<comment type="cofactor">
    <cofactor evidence="15">
        <name>[2Fe-2S] cluster</name>
        <dbReference type="ChEBI" id="CHEBI:190135"/>
    </cofactor>
    <text evidence="15">Binds 1 [2Fe-2S] cluster per subunit. This cluster acts as a Lewis acid cofactor.</text>
</comment>
<dbReference type="GO" id="GO:0051537">
    <property type="term" value="F:2 iron, 2 sulfur cluster binding"/>
    <property type="evidence" value="ECO:0007669"/>
    <property type="project" value="UniProtKB-UniRule"/>
</dbReference>
<evidence type="ECO:0000256" key="15">
    <source>
        <dbReference type="HAMAP-Rule" id="MF_00012"/>
    </source>
</evidence>
<comment type="pathway">
    <text evidence="13 15">Amino-acid biosynthesis; L-isoleucine biosynthesis; L-isoleucine from 2-oxobutanoate: step 3/4.</text>
</comment>
<dbReference type="Pfam" id="PF00920">
    <property type="entry name" value="ILVD_EDD_N"/>
    <property type="match status" value="1"/>
</dbReference>
<dbReference type="Proteomes" id="UP000322530">
    <property type="component" value="Unassembled WGS sequence"/>
</dbReference>
<evidence type="ECO:0000256" key="3">
    <source>
        <dbReference type="ARBA" id="ARBA00022605"/>
    </source>
</evidence>
<evidence type="ECO:0000313" key="18">
    <source>
        <dbReference type="EMBL" id="GCF08944.1"/>
    </source>
</evidence>
<dbReference type="GO" id="GO:0000287">
    <property type="term" value="F:magnesium ion binding"/>
    <property type="evidence" value="ECO:0007669"/>
    <property type="project" value="UniProtKB-UniRule"/>
</dbReference>
<keyword evidence="7 15" id="KW-0408">Iron</keyword>
<evidence type="ECO:0000256" key="10">
    <source>
        <dbReference type="ARBA" id="ARBA00023304"/>
    </source>
</evidence>
<evidence type="ECO:0000256" key="14">
    <source>
        <dbReference type="ARBA" id="ARBA00029490"/>
    </source>
</evidence>
<dbReference type="InterPro" id="IPR004404">
    <property type="entry name" value="DihydroxyA_deHydtase"/>
</dbReference>
<comment type="function">
    <text evidence="15">Functions in the biosynthesis of branched-chain amino acids. Catalyzes the dehydration of (2R,3R)-2,3-dihydroxy-3-methylpentanoate (2,3-dihydroxy-3-methylvalerate) into 2-oxo-3-methylpentanoate (2-oxo-3-methylvalerate) and of (2R)-2,3-dihydroxy-3-methylbutanoate (2,3-dihydroxyisovalerate) into 2-oxo-3-methylbutanoate (2-oxoisovalerate), the penultimate precursor to L-isoleucine and L-valine, respectively.</text>
</comment>
<keyword evidence="5 15" id="KW-0479">Metal-binding</keyword>
<comment type="catalytic activity">
    <reaction evidence="11">
        <text>(2R)-2,3-dihydroxy-3-methylbutanoate = 3-methyl-2-oxobutanoate + H2O</text>
        <dbReference type="Rhea" id="RHEA:24809"/>
        <dbReference type="ChEBI" id="CHEBI:11851"/>
        <dbReference type="ChEBI" id="CHEBI:15377"/>
        <dbReference type="ChEBI" id="CHEBI:49072"/>
        <dbReference type="EC" id="4.2.1.9"/>
    </reaction>
    <physiologicalReaction direction="left-to-right" evidence="11">
        <dbReference type="Rhea" id="RHEA:24810"/>
    </physiologicalReaction>
</comment>
<dbReference type="RefSeq" id="WP_149401907.1">
    <property type="nucleotide sequence ID" value="NZ_BIXY01000033.1"/>
</dbReference>
<keyword evidence="19" id="KW-1185">Reference proteome</keyword>
<feature type="modified residue" description="N6-carboxylysine" evidence="15">
    <location>
        <position position="122"/>
    </location>
</feature>
<feature type="domain" description="Dihydroxy-acid/6-phosphogluconate dehydratase C-terminal" evidence="17">
    <location>
        <begin position="361"/>
        <end position="552"/>
    </location>
</feature>
<dbReference type="OrthoDB" id="9807077at2"/>
<sequence length="559" mass="59248">MRSDQIKLGFERAPHRGLLRATGVVGENDFNKPFIAVCNSYVDVVPGHVHLQAFGKLVKEAIRAAGGVPFEFNTIGVDDGIAMGHIGMKYSLPSRELIADSVETMIEAHRFDGMVCIPNCDKIVPGMLLAAMRLDVPTIFISGGPMAAGKLSDGSSSDLIRIFEGVGAYKAGKINDAQLLELEQKSCPSCGSCSGMFTANSMNCLMEALGLALPGNGSRLAKTEAREELARRAGAQILELIKADLTPRKIVTQESIDNAFALDMAMGGSTNTVLHTLALAREGEIDYSLERINQVAARTPHLCKVSPAGSWHMEDVDRAGGISAILKELSKKEGVLNLDRPTVTLHTLGENIADADVLDSEVIHSIDNPYSEKGGLAVLFGNLAPEGSVVKVAAVAPEMMNHTGPARIYNSQEEACAGILNGQVKAGDVVVIRYEGPRGGPGMQEMLAPTANIMGMGLGDKVALITDGRFSGGTRGACIGHVSPEAAADGPIAALLDGDMIHLDLLERRLEVNLTPAQIAERLSQVTHVKGRVKSSWLRRYASMVTSANTGAVLAVPEI</sequence>
<dbReference type="GO" id="GO:0005829">
    <property type="term" value="C:cytosol"/>
    <property type="evidence" value="ECO:0007669"/>
    <property type="project" value="TreeGrafter"/>
</dbReference>
<evidence type="ECO:0000256" key="9">
    <source>
        <dbReference type="ARBA" id="ARBA00023239"/>
    </source>
</evidence>
<evidence type="ECO:0000256" key="12">
    <source>
        <dbReference type="ARBA" id="ARBA00029436"/>
    </source>
</evidence>
<protein>
    <recommendedName>
        <fullName evidence="14 15">Dihydroxy-acid dehydratase</fullName>
        <shortName evidence="15">DAD</shortName>
        <ecNumber evidence="14 15">4.2.1.9</ecNumber>
    </recommendedName>
</protein>
<evidence type="ECO:0000256" key="8">
    <source>
        <dbReference type="ARBA" id="ARBA00023014"/>
    </source>
</evidence>
<evidence type="ECO:0000256" key="2">
    <source>
        <dbReference type="ARBA" id="ARBA00006486"/>
    </source>
</evidence>
<evidence type="ECO:0000259" key="16">
    <source>
        <dbReference type="Pfam" id="PF00920"/>
    </source>
</evidence>